<feature type="domain" description="HMA" evidence="3">
    <location>
        <begin position="52"/>
        <end position="118"/>
    </location>
</feature>
<dbReference type="EMBL" id="JADIMH010000068">
    <property type="protein sequence ID" value="MBO8468054.1"/>
    <property type="molecule type" value="Genomic_DNA"/>
</dbReference>
<dbReference type="Pfam" id="PF00403">
    <property type="entry name" value="HMA"/>
    <property type="match status" value="1"/>
</dbReference>
<dbReference type="PROSITE" id="PS50846">
    <property type="entry name" value="HMA_2"/>
    <property type="match status" value="1"/>
</dbReference>
<reference evidence="4" key="2">
    <citation type="journal article" date="2021" name="PeerJ">
        <title>Extensive microbial diversity within the chicken gut microbiome revealed by metagenomics and culture.</title>
        <authorList>
            <person name="Gilroy R."/>
            <person name="Ravi A."/>
            <person name="Getino M."/>
            <person name="Pursley I."/>
            <person name="Horton D.L."/>
            <person name="Alikhan N.F."/>
            <person name="Baker D."/>
            <person name="Gharbi K."/>
            <person name="Hall N."/>
            <person name="Watson M."/>
            <person name="Adriaenssens E.M."/>
            <person name="Foster-Nyarko E."/>
            <person name="Jarju S."/>
            <person name="Secka A."/>
            <person name="Antonio M."/>
            <person name="Oren A."/>
            <person name="Chaudhuri R.R."/>
            <person name="La Ragione R."/>
            <person name="Hildebrand F."/>
            <person name="Pallen M.J."/>
        </authorList>
    </citation>
    <scope>NUCLEOTIDE SEQUENCE</scope>
    <source>
        <strain evidence="4">B1-15692</strain>
    </source>
</reference>
<name>A0A9D9IA46_9BACT</name>
<evidence type="ECO:0000259" key="3">
    <source>
        <dbReference type="PROSITE" id="PS50846"/>
    </source>
</evidence>
<gene>
    <name evidence="4" type="ORF">IAB99_09930</name>
</gene>
<dbReference type="Gene3D" id="3.30.70.100">
    <property type="match status" value="1"/>
</dbReference>
<dbReference type="GO" id="GO:0046872">
    <property type="term" value="F:metal ion binding"/>
    <property type="evidence" value="ECO:0007669"/>
    <property type="project" value="UniProtKB-KW"/>
</dbReference>
<dbReference type="Proteomes" id="UP000823660">
    <property type="component" value="Unassembled WGS sequence"/>
</dbReference>
<keyword evidence="1" id="KW-0479">Metal-binding</keyword>
<dbReference type="InterPro" id="IPR017969">
    <property type="entry name" value="Heavy-metal-associated_CS"/>
</dbReference>
<organism evidence="4 5">
    <name type="scientific">Candidatus Cryptobacteroides faecipullorum</name>
    <dbReference type="NCBI Taxonomy" id="2840764"/>
    <lineage>
        <taxon>Bacteria</taxon>
        <taxon>Pseudomonadati</taxon>
        <taxon>Bacteroidota</taxon>
        <taxon>Bacteroidia</taxon>
        <taxon>Bacteroidales</taxon>
        <taxon>Candidatus Cryptobacteroides</taxon>
    </lineage>
</organism>
<accession>A0A9D9IA46</accession>
<comment type="caution">
    <text evidence="4">The sequence shown here is derived from an EMBL/GenBank/DDBJ whole genome shotgun (WGS) entry which is preliminary data.</text>
</comment>
<sequence length="129" mass="13908">MGTIGKSAVMVLAILAGSLQTLFAGSGPDCARLAGRRCAVETATAAKPKKELKTVTFSVSMHCENCVKKITENISFGKGVKGLEISLEDKKVEITYDPAKTDADRLAETIRLLGYDVERKKTDDTVQKD</sequence>
<evidence type="ECO:0000256" key="2">
    <source>
        <dbReference type="SAM" id="SignalP"/>
    </source>
</evidence>
<dbReference type="InterPro" id="IPR006121">
    <property type="entry name" value="HMA_dom"/>
</dbReference>
<keyword evidence="2" id="KW-0732">Signal</keyword>
<evidence type="ECO:0000313" key="5">
    <source>
        <dbReference type="Proteomes" id="UP000823660"/>
    </source>
</evidence>
<proteinExistence type="predicted"/>
<evidence type="ECO:0000256" key="1">
    <source>
        <dbReference type="ARBA" id="ARBA00022723"/>
    </source>
</evidence>
<evidence type="ECO:0000313" key="4">
    <source>
        <dbReference type="EMBL" id="MBO8468054.1"/>
    </source>
</evidence>
<feature type="signal peptide" evidence="2">
    <location>
        <begin position="1"/>
        <end position="24"/>
    </location>
</feature>
<dbReference type="AlphaFoldDB" id="A0A9D9IA46"/>
<reference evidence="4" key="1">
    <citation type="submission" date="2020-10" db="EMBL/GenBank/DDBJ databases">
        <authorList>
            <person name="Gilroy R."/>
        </authorList>
    </citation>
    <scope>NUCLEOTIDE SEQUENCE</scope>
    <source>
        <strain evidence="4">B1-15692</strain>
    </source>
</reference>
<dbReference type="PROSITE" id="PS01047">
    <property type="entry name" value="HMA_1"/>
    <property type="match status" value="1"/>
</dbReference>
<feature type="chain" id="PRO_5039504696" evidence="2">
    <location>
        <begin position="25"/>
        <end position="129"/>
    </location>
</feature>
<dbReference type="SUPFAM" id="SSF55008">
    <property type="entry name" value="HMA, heavy metal-associated domain"/>
    <property type="match status" value="1"/>
</dbReference>
<dbReference type="InterPro" id="IPR036163">
    <property type="entry name" value="HMA_dom_sf"/>
</dbReference>
<protein>
    <submittedName>
        <fullName evidence="4">Heavy-metal-associated domain-containing protein</fullName>
    </submittedName>
</protein>
<dbReference type="CDD" id="cd00371">
    <property type="entry name" value="HMA"/>
    <property type="match status" value="1"/>
</dbReference>